<name>A0A7V8V466_9BACT</name>
<evidence type="ECO:0000256" key="2">
    <source>
        <dbReference type="ARBA" id="ARBA00023082"/>
    </source>
</evidence>
<dbReference type="PANTHER" id="PTHR43133">
    <property type="entry name" value="RNA POLYMERASE ECF-TYPE SIGMA FACTO"/>
    <property type="match status" value="1"/>
</dbReference>
<dbReference type="Pfam" id="PF04542">
    <property type="entry name" value="Sigma70_r2"/>
    <property type="match status" value="1"/>
</dbReference>
<evidence type="ECO:0000259" key="5">
    <source>
        <dbReference type="Pfam" id="PF04542"/>
    </source>
</evidence>
<evidence type="ECO:0000313" key="6">
    <source>
        <dbReference type="EMBL" id="MBA2114604.1"/>
    </source>
</evidence>
<dbReference type="Gene3D" id="1.10.1740.10">
    <property type="match status" value="1"/>
</dbReference>
<dbReference type="GO" id="GO:0016987">
    <property type="term" value="F:sigma factor activity"/>
    <property type="evidence" value="ECO:0007669"/>
    <property type="project" value="UniProtKB-KW"/>
</dbReference>
<evidence type="ECO:0000313" key="7">
    <source>
        <dbReference type="Proteomes" id="UP000551616"/>
    </source>
</evidence>
<comment type="caution">
    <text evidence="6">The sequence shown here is derived from an EMBL/GenBank/DDBJ whole genome shotgun (WGS) entry which is preliminary data.</text>
</comment>
<dbReference type="GO" id="GO:0006352">
    <property type="term" value="P:DNA-templated transcription initiation"/>
    <property type="evidence" value="ECO:0007669"/>
    <property type="project" value="InterPro"/>
</dbReference>
<evidence type="ECO:0000256" key="3">
    <source>
        <dbReference type="ARBA" id="ARBA00023163"/>
    </source>
</evidence>
<dbReference type="InterPro" id="IPR039425">
    <property type="entry name" value="RNA_pol_sigma-70-like"/>
</dbReference>
<sequence>MTYHDFVRNCILLSPTRVSETDALLIGRIREGEEDAWQDLIDRYEGRLLAFVESRLRRRAHSEDVVQETFIGFLNSLPNYDGRRSLESYLFAICAYKLTDHLRREGRRPTLPLSSAGGGKSSSDTWELEGPARPASSLVRSGERRRMEEDALVEAIQEQIARWRERGDWVKIQCMELLFVRGWANKDVAAKLDISEQHVANYKHDFTNKLRGSVKNQQLSEEVFPELYSP</sequence>
<accession>A0A7V8V466</accession>
<dbReference type="PANTHER" id="PTHR43133:SF62">
    <property type="entry name" value="RNA POLYMERASE SIGMA FACTOR SIGZ"/>
    <property type="match status" value="1"/>
</dbReference>
<keyword evidence="7" id="KW-1185">Reference proteome</keyword>
<reference evidence="6 7" key="1">
    <citation type="submission" date="2020-05" db="EMBL/GenBank/DDBJ databases">
        <title>Bremerella alba sp. nov., a novel planctomycete isolated from the surface of the macroalga Fucus spiralis.</title>
        <authorList>
            <person name="Godinho O."/>
            <person name="Botelho R."/>
            <person name="Albuquerque L."/>
            <person name="Wiegand S."/>
            <person name="Da Costa M.S."/>
            <person name="Lobo-Da-Cunha A."/>
            <person name="Jogler C."/>
            <person name="Lage O.M."/>
        </authorList>
    </citation>
    <scope>NUCLEOTIDE SEQUENCE [LARGE SCALE GENOMIC DNA]</scope>
    <source>
        <strain evidence="6 7">FF15</strain>
    </source>
</reference>
<keyword evidence="3" id="KW-0804">Transcription</keyword>
<evidence type="ECO:0000256" key="4">
    <source>
        <dbReference type="SAM" id="MobiDB-lite"/>
    </source>
</evidence>
<dbReference type="InterPro" id="IPR013325">
    <property type="entry name" value="RNA_pol_sigma_r2"/>
</dbReference>
<dbReference type="InterPro" id="IPR014284">
    <property type="entry name" value="RNA_pol_sigma-70_dom"/>
</dbReference>
<dbReference type="Proteomes" id="UP000551616">
    <property type="component" value="Unassembled WGS sequence"/>
</dbReference>
<dbReference type="SUPFAM" id="SSF88946">
    <property type="entry name" value="Sigma2 domain of RNA polymerase sigma factors"/>
    <property type="match status" value="1"/>
</dbReference>
<dbReference type="NCBIfam" id="TIGR02937">
    <property type="entry name" value="sigma70-ECF"/>
    <property type="match status" value="1"/>
</dbReference>
<feature type="domain" description="RNA polymerase sigma-70 region 2" evidence="5">
    <location>
        <begin position="40"/>
        <end position="108"/>
    </location>
</feature>
<dbReference type="InterPro" id="IPR007627">
    <property type="entry name" value="RNA_pol_sigma70_r2"/>
</dbReference>
<evidence type="ECO:0000256" key="1">
    <source>
        <dbReference type="ARBA" id="ARBA00023015"/>
    </source>
</evidence>
<protein>
    <recommendedName>
        <fullName evidence="5">RNA polymerase sigma-70 region 2 domain-containing protein</fullName>
    </recommendedName>
</protein>
<dbReference type="AlphaFoldDB" id="A0A7V8V466"/>
<proteinExistence type="predicted"/>
<gene>
    <name evidence="6" type="ORF">HOV93_17700</name>
</gene>
<keyword evidence="2" id="KW-0731">Sigma factor</keyword>
<dbReference type="EMBL" id="JABRWO010000004">
    <property type="protein sequence ID" value="MBA2114604.1"/>
    <property type="molecule type" value="Genomic_DNA"/>
</dbReference>
<keyword evidence="1" id="KW-0805">Transcription regulation</keyword>
<organism evidence="6 7">
    <name type="scientific">Bremerella alba</name>
    <dbReference type="NCBI Taxonomy" id="980252"/>
    <lineage>
        <taxon>Bacteria</taxon>
        <taxon>Pseudomonadati</taxon>
        <taxon>Planctomycetota</taxon>
        <taxon>Planctomycetia</taxon>
        <taxon>Pirellulales</taxon>
        <taxon>Pirellulaceae</taxon>
        <taxon>Bremerella</taxon>
    </lineage>
</organism>
<feature type="region of interest" description="Disordered" evidence="4">
    <location>
        <begin position="109"/>
        <end position="142"/>
    </location>
</feature>